<dbReference type="InterPro" id="IPR045585">
    <property type="entry name" value="CdaA_N"/>
</dbReference>
<dbReference type="EC" id="2.7.7.85" evidence="10"/>
<dbReference type="Proteomes" id="UP000824209">
    <property type="component" value="Unassembled WGS sequence"/>
</dbReference>
<evidence type="ECO:0000256" key="1">
    <source>
        <dbReference type="ARBA" id="ARBA00000877"/>
    </source>
</evidence>
<feature type="domain" description="DAC" evidence="11">
    <location>
        <begin position="85"/>
        <end position="252"/>
    </location>
</feature>
<reference evidence="12" key="1">
    <citation type="journal article" date="2021" name="PeerJ">
        <title>Extensive microbial diversity within the chicken gut microbiome revealed by metagenomics and culture.</title>
        <authorList>
            <person name="Gilroy R."/>
            <person name="Ravi A."/>
            <person name="Getino M."/>
            <person name="Pursley I."/>
            <person name="Horton D.L."/>
            <person name="Alikhan N.F."/>
            <person name="Baker D."/>
            <person name="Gharbi K."/>
            <person name="Hall N."/>
            <person name="Watson M."/>
            <person name="Adriaenssens E.M."/>
            <person name="Foster-Nyarko E."/>
            <person name="Jarju S."/>
            <person name="Secka A."/>
            <person name="Antonio M."/>
            <person name="Oren A."/>
            <person name="Chaudhuri R.R."/>
            <person name="La Ragione R."/>
            <person name="Hildebrand F."/>
            <person name="Pallen M.J."/>
        </authorList>
    </citation>
    <scope>NUCLEOTIDE SEQUENCE</scope>
    <source>
        <strain evidence="12">ChiBcec8-14828</strain>
    </source>
</reference>
<dbReference type="InterPro" id="IPR036888">
    <property type="entry name" value="DNA_integrity_DisA_N_sf"/>
</dbReference>
<reference evidence="12" key="2">
    <citation type="submission" date="2021-04" db="EMBL/GenBank/DDBJ databases">
        <authorList>
            <person name="Gilroy R."/>
        </authorList>
    </citation>
    <scope>NUCLEOTIDE SEQUENCE</scope>
    <source>
        <strain evidence="12">ChiBcec8-14828</strain>
    </source>
</reference>
<organism evidence="12 13">
    <name type="scientific">Candidatus Ruthenibacterium avium</name>
    <dbReference type="NCBI Taxonomy" id="2838751"/>
    <lineage>
        <taxon>Bacteria</taxon>
        <taxon>Bacillati</taxon>
        <taxon>Bacillota</taxon>
        <taxon>Clostridia</taxon>
        <taxon>Eubacteriales</taxon>
        <taxon>Oscillospiraceae</taxon>
        <taxon>Ruthenibacterium</taxon>
    </lineage>
</organism>
<evidence type="ECO:0000256" key="7">
    <source>
        <dbReference type="ARBA" id="ARBA00022840"/>
    </source>
</evidence>
<evidence type="ECO:0000256" key="4">
    <source>
        <dbReference type="ARBA" id="ARBA00022692"/>
    </source>
</evidence>
<comment type="caution">
    <text evidence="12">The sequence shown here is derived from an EMBL/GenBank/DDBJ whole genome shotgun (WGS) entry which is preliminary data.</text>
</comment>
<evidence type="ECO:0000256" key="5">
    <source>
        <dbReference type="ARBA" id="ARBA00022695"/>
    </source>
</evidence>
<dbReference type="Pfam" id="PF02457">
    <property type="entry name" value="DAC"/>
    <property type="match status" value="1"/>
</dbReference>
<name>A0A9D2M289_9FIRM</name>
<keyword evidence="4 10" id="KW-0812">Transmembrane</keyword>
<dbReference type="InterPro" id="IPR003390">
    <property type="entry name" value="DNA_integrity_scan_DisA_N"/>
</dbReference>
<evidence type="ECO:0000256" key="8">
    <source>
        <dbReference type="ARBA" id="ARBA00022989"/>
    </source>
</evidence>
<evidence type="ECO:0000256" key="2">
    <source>
        <dbReference type="ARBA" id="ARBA00022475"/>
    </source>
</evidence>
<dbReference type="PANTHER" id="PTHR34185">
    <property type="entry name" value="DIADENYLATE CYCLASE"/>
    <property type="match status" value="1"/>
</dbReference>
<dbReference type="GO" id="GO:0106408">
    <property type="term" value="F:diadenylate cyclase activity"/>
    <property type="evidence" value="ECO:0007669"/>
    <property type="project" value="UniProtKB-EC"/>
</dbReference>
<feature type="transmembrane region" description="Helical" evidence="10">
    <location>
        <begin position="67"/>
        <end position="84"/>
    </location>
</feature>
<keyword evidence="6 10" id="KW-0547">Nucleotide-binding</keyword>
<keyword evidence="3 10" id="KW-0808">Transferase</keyword>
<dbReference type="Gene3D" id="3.40.1700.10">
    <property type="entry name" value="DNA integrity scanning protein, DisA, N-terminal domain"/>
    <property type="match status" value="1"/>
</dbReference>
<feature type="transmembrane region" description="Helical" evidence="10">
    <location>
        <begin position="43"/>
        <end position="61"/>
    </location>
</feature>
<dbReference type="PIRSF" id="PIRSF004793">
    <property type="entry name" value="UCP004793"/>
    <property type="match status" value="1"/>
</dbReference>
<protein>
    <recommendedName>
        <fullName evidence="10">Diadenylate cyclase</fullName>
        <shortName evidence="10">DAC</shortName>
        <ecNumber evidence="10">2.7.7.85</ecNumber>
    </recommendedName>
    <alternativeName>
        <fullName evidence="10">Cyclic-di-AMP synthase</fullName>
        <shortName evidence="10">c-di-AMP synthase</shortName>
    </alternativeName>
</protein>
<dbReference type="EMBL" id="DWYA01000058">
    <property type="protein sequence ID" value="HJB40091.1"/>
    <property type="molecule type" value="Genomic_DNA"/>
</dbReference>
<evidence type="ECO:0000256" key="9">
    <source>
        <dbReference type="ARBA" id="ARBA00023136"/>
    </source>
</evidence>
<accession>A0A9D2M289</accession>
<keyword evidence="8 10" id="KW-1133">Transmembrane helix</keyword>
<dbReference type="InterPro" id="IPR050338">
    <property type="entry name" value="DisA"/>
</dbReference>
<dbReference type="GO" id="GO:0005524">
    <property type="term" value="F:ATP binding"/>
    <property type="evidence" value="ECO:0007669"/>
    <property type="project" value="UniProtKB-UniRule"/>
</dbReference>
<evidence type="ECO:0000313" key="13">
    <source>
        <dbReference type="Proteomes" id="UP000824209"/>
    </source>
</evidence>
<dbReference type="NCBIfam" id="TIGR00159">
    <property type="entry name" value="diadenylate cyclase CdaA"/>
    <property type="match status" value="1"/>
</dbReference>
<dbReference type="InterPro" id="IPR014046">
    <property type="entry name" value="C-di-AMP_synthase"/>
</dbReference>
<evidence type="ECO:0000256" key="6">
    <source>
        <dbReference type="ARBA" id="ARBA00022741"/>
    </source>
</evidence>
<dbReference type="PANTHER" id="PTHR34185:SF1">
    <property type="entry name" value="DIADENYLATE CYCLASE"/>
    <property type="match status" value="1"/>
</dbReference>
<keyword evidence="7 10" id="KW-0067">ATP-binding</keyword>
<evidence type="ECO:0000256" key="10">
    <source>
        <dbReference type="HAMAP-Rule" id="MF_01499"/>
    </source>
</evidence>
<dbReference type="GO" id="GO:0004016">
    <property type="term" value="F:adenylate cyclase activity"/>
    <property type="evidence" value="ECO:0007669"/>
    <property type="project" value="UniProtKB-UniRule"/>
</dbReference>
<comment type="catalytic activity">
    <reaction evidence="1 10">
        <text>2 ATP = 3',3'-c-di-AMP + 2 diphosphate</text>
        <dbReference type="Rhea" id="RHEA:35655"/>
        <dbReference type="ChEBI" id="CHEBI:30616"/>
        <dbReference type="ChEBI" id="CHEBI:33019"/>
        <dbReference type="ChEBI" id="CHEBI:71500"/>
        <dbReference type="EC" id="2.7.7.85"/>
    </reaction>
</comment>
<dbReference type="InterPro" id="IPR034701">
    <property type="entry name" value="CdaA"/>
</dbReference>
<evidence type="ECO:0000313" key="12">
    <source>
        <dbReference type="EMBL" id="HJB40091.1"/>
    </source>
</evidence>
<sequence length="284" mass="31293">MTAFLNTLAANFSFPFDLLDILVVAFIIYEVIQLVRQTRTAQLAKGILVLLIAWVLAMILNMRTLNWIINGIMSFGLVAIVVVFQPELRRALEQVGRANFMGIELFRGKKIPGDVRAAWKSAAVAVCDAAERLSDTSTGALIVFERKTNLSEIIKTGTYLGAEVTPETLGTIFYVGTPLHDGAVVIRDGKLEAAGCFLPLSDNLEIGKDMGTRHRAALGMSENSDAVVVVVSEETGIISLAKNGVLIRRLDRQNLFSLLEGDVVPPEVEEKKQPFWRRKHGEKR</sequence>
<dbReference type="PROSITE" id="PS51794">
    <property type="entry name" value="DAC"/>
    <property type="match status" value="1"/>
</dbReference>
<proteinExistence type="inferred from homology"/>
<dbReference type="GO" id="GO:0006171">
    <property type="term" value="P:cAMP biosynthetic process"/>
    <property type="evidence" value="ECO:0007669"/>
    <property type="project" value="InterPro"/>
</dbReference>
<comment type="caution">
    <text evidence="10">Lacks conserved residue(s) required for the propagation of feature annotation.</text>
</comment>
<keyword evidence="2 10" id="KW-1003">Cell membrane</keyword>
<evidence type="ECO:0000256" key="3">
    <source>
        <dbReference type="ARBA" id="ARBA00022679"/>
    </source>
</evidence>
<keyword evidence="9 10" id="KW-0472">Membrane</keyword>
<gene>
    <name evidence="12" type="primary">cdaA</name>
    <name evidence="10" type="synonym">dacA</name>
    <name evidence="12" type="ORF">H9943_06810</name>
</gene>
<feature type="transmembrane region" description="Helical" evidence="10">
    <location>
        <begin position="12"/>
        <end position="31"/>
    </location>
</feature>
<comment type="function">
    <text evidence="10">Catalyzes the condensation of 2 ATP molecules into cyclic di-AMP (c-di-AMP), a second messenger used to regulate differing processes in different bacteria.</text>
</comment>
<dbReference type="SUPFAM" id="SSF143597">
    <property type="entry name" value="YojJ-like"/>
    <property type="match status" value="1"/>
</dbReference>
<keyword evidence="5 10" id="KW-0548">Nucleotidyltransferase</keyword>
<comment type="subunit">
    <text evidence="10">Probably a homodimer.</text>
</comment>
<dbReference type="HAMAP" id="MF_01499">
    <property type="entry name" value="DacA"/>
    <property type="match status" value="1"/>
</dbReference>
<comment type="similarity">
    <text evidence="10">Belongs to the adenylate cyclase family. DacA/CdaA subfamily.</text>
</comment>
<evidence type="ECO:0000259" key="11">
    <source>
        <dbReference type="PROSITE" id="PS51794"/>
    </source>
</evidence>
<dbReference type="Pfam" id="PF19293">
    <property type="entry name" value="CdaA_N"/>
    <property type="match status" value="1"/>
</dbReference>
<dbReference type="AlphaFoldDB" id="A0A9D2M289"/>